<dbReference type="EMBL" id="JARPOI010000005">
    <property type="protein sequence ID" value="KAJ9181178.1"/>
    <property type="molecule type" value="Genomic_DNA"/>
</dbReference>
<gene>
    <name evidence="2" type="ORF">P3X46_009333</name>
</gene>
<evidence type="ECO:0000313" key="3">
    <source>
        <dbReference type="Proteomes" id="UP001174677"/>
    </source>
</evidence>
<proteinExistence type="predicted"/>
<evidence type="ECO:0000313" key="2">
    <source>
        <dbReference type="EMBL" id="KAJ9181178.1"/>
    </source>
</evidence>
<dbReference type="InterPro" id="IPR013766">
    <property type="entry name" value="Thioredoxin_domain"/>
</dbReference>
<protein>
    <recommendedName>
        <fullName evidence="1">Thioredoxin domain-containing protein</fullName>
    </recommendedName>
</protein>
<dbReference type="InterPro" id="IPR036249">
    <property type="entry name" value="Thioredoxin-like_sf"/>
</dbReference>
<name>A0ABQ9MQL6_HEVBR</name>
<dbReference type="InterPro" id="IPR044253">
    <property type="entry name" value="WCRKC1/2"/>
</dbReference>
<dbReference type="SUPFAM" id="SSF52833">
    <property type="entry name" value="Thioredoxin-like"/>
    <property type="match status" value="1"/>
</dbReference>
<dbReference type="Gene3D" id="3.40.30.10">
    <property type="entry name" value="Glutaredoxin"/>
    <property type="match status" value="1"/>
</dbReference>
<comment type="caution">
    <text evidence="2">The sequence shown here is derived from an EMBL/GenBank/DDBJ whole genome shotgun (WGS) entry which is preliminary data.</text>
</comment>
<dbReference type="CDD" id="cd02947">
    <property type="entry name" value="TRX_family"/>
    <property type="match status" value="1"/>
</dbReference>
<accession>A0ABQ9MQL6</accession>
<dbReference type="PANTHER" id="PTHR47192">
    <property type="entry name" value="THIOREDOXIN-LIKE 3-2, CHLOROPLASTIC"/>
    <property type="match status" value="1"/>
</dbReference>
<dbReference type="PANTHER" id="PTHR47192:SF3">
    <property type="entry name" value="THIOREDOXIN-LIKE 3-1, CHLOROPLASTIC"/>
    <property type="match status" value="1"/>
</dbReference>
<reference evidence="2" key="1">
    <citation type="journal article" date="2023" name="Plant Biotechnol. J.">
        <title>Chromosome-level wild Hevea brasiliensis genome provides new tools for genomic-assisted breeding and valuable loci to elevate rubber yield.</title>
        <authorList>
            <person name="Cheng H."/>
            <person name="Song X."/>
            <person name="Hu Y."/>
            <person name="Wu T."/>
            <person name="Yang Q."/>
            <person name="An Z."/>
            <person name="Feng S."/>
            <person name="Deng Z."/>
            <person name="Wu W."/>
            <person name="Zeng X."/>
            <person name="Tu M."/>
            <person name="Wang X."/>
            <person name="Huang H."/>
        </authorList>
    </citation>
    <scope>NUCLEOTIDE SEQUENCE</scope>
    <source>
        <strain evidence="2">MT/VB/25A 57/8</strain>
    </source>
</reference>
<organism evidence="2 3">
    <name type="scientific">Hevea brasiliensis</name>
    <name type="common">Para rubber tree</name>
    <name type="synonym">Siphonia brasiliensis</name>
    <dbReference type="NCBI Taxonomy" id="3981"/>
    <lineage>
        <taxon>Eukaryota</taxon>
        <taxon>Viridiplantae</taxon>
        <taxon>Streptophyta</taxon>
        <taxon>Embryophyta</taxon>
        <taxon>Tracheophyta</taxon>
        <taxon>Spermatophyta</taxon>
        <taxon>Magnoliopsida</taxon>
        <taxon>eudicotyledons</taxon>
        <taxon>Gunneridae</taxon>
        <taxon>Pentapetalae</taxon>
        <taxon>rosids</taxon>
        <taxon>fabids</taxon>
        <taxon>Malpighiales</taxon>
        <taxon>Euphorbiaceae</taxon>
        <taxon>Crotonoideae</taxon>
        <taxon>Micrandreae</taxon>
        <taxon>Hevea</taxon>
    </lineage>
</organism>
<keyword evidence="3" id="KW-1185">Reference proteome</keyword>
<feature type="domain" description="Thioredoxin" evidence="1">
    <location>
        <begin position="20"/>
        <end position="66"/>
    </location>
</feature>
<evidence type="ECO:0000259" key="1">
    <source>
        <dbReference type="Pfam" id="PF00085"/>
    </source>
</evidence>
<sequence>MEPINDSKQLDQILLQAHNISQPILIDWMTARCRKCIHLKPKLEKLAAEYDTKIKFYSVDVNKKMPTIQLVIEQVREIIQKFI</sequence>
<dbReference type="Pfam" id="PF00085">
    <property type="entry name" value="Thioredoxin"/>
    <property type="match status" value="1"/>
</dbReference>
<dbReference type="Proteomes" id="UP001174677">
    <property type="component" value="Chromosome 5"/>
</dbReference>